<keyword evidence="2" id="KW-0813">Transport</keyword>
<keyword evidence="7 12" id="KW-1133">Transmembrane helix</keyword>
<keyword evidence="10 16" id="KW-0407">Ion channel</keyword>
<evidence type="ECO:0000256" key="10">
    <source>
        <dbReference type="ARBA" id="ARBA00023303"/>
    </source>
</evidence>
<dbReference type="EMBL" id="LSRX01000027">
    <property type="protein sequence ID" value="OLQ13472.1"/>
    <property type="molecule type" value="Genomic_DNA"/>
</dbReference>
<dbReference type="InterPro" id="IPR005821">
    <property type="entry name" value="Ion_trans_dom"/>
</dbReference>
<dbReference type="GO" id="GO:0016020">
    <property type="term" value="C:membrane"/>
    <property type="evidence" value="ECO:0007669"/>
    <property type="project" value="UniProtKB-SubCell"/>
</dbReference>
<dbReference type="Proteomes" id="UP000186817">
    <property type="component" value="Unassembled WGS sequence"/>
</dbReference>
<evidence type="ECO:0000256" key="4">
    <source>
        <dbReference type="ARBA" id="ARBA00022692"/>
    </source>
</evidence>
<dbReference type="SUPFAM" id="SSF81324">
    <property type="entry name" value="Voltage-gated potassium channels"/>
    <property type="match status" value="1"/>
</dbReference>
<dbReference type="PANTHER" id="PTHR10027">
    <property type="entry name" value="CALCIUM-ACTIVATED POTASSIUM CHANNEL ALPHA CHAIN"/>
    <property type="match status" value="1"/>
</dbReference>
<evidence type="ECO:0000259" key="14">
    <source>
        <dbReference type="Pfam" id="PF03493"/>
    </source>
</evidence>
<comment type="subcellular location">
    <subcellularLocation>
        <location evidence="1">Membrane</location>
        <topology evidence="1">Multi-pass membrane protein</topology>
    </subcellularLocation>
</comment>
<dbReference type="Gene3D" id="1.10.287.70">
    <property type="match status" value="1"/>
</dbReference>
<evidence type="ECO:0000256" key="11">
    <source>
        <dbReference type="SAM" id="MobiDB-lite"/>
    </source>
</evidence>
<organism evidence="16 17">
    <name type="scientific">Symbiodinium microadriaticum</name>
    <name type="common">Dinoflagellate</name>
    <name type="synonym">Zooxanthella microadriatica</name>
    <dbReference type="NCBI Taxonomy" id="2951"/>
    <lineage>
        <taxon>Eukaryota</taxon>
        <taxon>Sar</taxon>
        <taxon>Alveolata</taxon>
        <taxon>Dinophyceae</taxon>
        <taxon>Suessiales</taxon>
        <taxon>Symbiodiniaceae</taxon>
        <taxon>Symbiodinium</taxon>
    </lineage>
</organism>
<keyword evidence="4 12" id="KW-0812">Transmembrane</keyword>
<feature type="region of interest" description="Disordered" evidence="11">
    <location>
        <begin position="592"/>
        <end position="638"/>
    </location>
</feature>
<evidence type="ECO:0000256" key="8">
    <source>
        <dbReference type="ARBA" id="ARBA00023065"/>
    </source>
</evidence>
<dbReference type="InterPro" id="IPR047871">
    <property type="entry name" value="K_chnl_Slo-like"/>
</dbReference>
<evidence type="ECO:0000256" key="6">
    <source>
        <dbReference type="ARBA" id="ARBA00022958"/>
    </source>
</evidence>
<reference evidence="16 17" key="1">
    <citation type="submission" date="2016-02" db="EMBL/GenBank/DDBJ databases">
        <title>Genome analysis of coral dinoflagellate symbionts highlights evolutionary adaptations to a symbiotic lifestyle.</title>
        <authorList>
            <person name="Aranda M."/>
            <person name="Li Y."/>
            <person name="Liew Y.J."/>
            <person name="Baumgarten S."/>
            <person name="Simakov O."/>
            <person name="Wilson M."/>
            <person name="Piel J."/>
            <person name="Ashoor H."/>
            <person name="Bougouffa S."/>
            <person name="Bajic V.B."/>
            <person name="Ryu T."/>
            <person name="Ravasi T."/>
            <person name="Bayer T."/>
            <person name="Micklem G."/>
            <person name="Kim H."/>
            <person name="Bhak J."/>
            <person name="Lajeunesse T.C."/>
            <person name="Voolstra C.R."/>
        </authorList>
    </citation>
    <scope>NUCLEOTIDE SEQUENCE [LARGE SCALE GENOMIC DNA]</scope>
    <source>
        <strain evidence="16 17">CCMP2467</strain>
    </source>
</reference>
<feature type="transmembrane region" description="Helical" evidence="12">
    <location>
        <begin position="13"/>
        <end position="36"/>
    </location>
</feature>
<evidence type="ECO:0000256" key="7">
    <source>
        <dbReference type="ARBA" id="ARBA00022989"/>
    </source>
</evidence>
<keyword evidence="5" id="KW-0631">Potassium channel</keyword>
<evidence type="ECO:0000256" key="12">
    <source>
        <dbReference type="SAM" id="Phobius"/>
    </source>
</evidence>
<name>A0A1Q9F1J4_SYMMI</name>
<feature type="transmembrane region" description="Helical" evidence="12">
    <location>
        <begin position="124"/>
        <end position="143"/>
    </location>
</feature>
<feature type="domain" description="RCK N-terminal" evidence="15">
    <location>
        <begin position="290"/>
        <end position="401"/>
    </location>
</feature>
<evidence type="ECO:0000256" key="2">
    <source>
        <dbReference type="ARBA" id="ARBA00022448"/>
    </source>
</evidence>
<dbReference type="Pfam" id="PF22614">
    <property type="entry name" value="Slo-like_RCK"/>
    <property type="match status" value="1"/>
</dbReference>
<accession>A0A1Q9F1J4</accession>
<feature type="domain" description="Calcium-activated potassium channel BK alpha subunit" evidence="14">
    <location>
        <begin position="445"/>
        <end position="534"/>
    </location>
</feature>
<dbReference type="Pfam" id="PF00520">
    <property type="entry name" value="Ion_trans"/>
    <property type="match status" value="1"/>
</dbReference>
<dbReference type="GO" id="GO:0005267">
    <property type="term" value="F:potassium channel activity"/>
    <property type="evidence" value="ECO:0007669"/>
    <property type="project" value="UniProtKB-KW"/>
</dbReference>
<dbReference type="InterPro" id="IPR003148">
    <property type="entry name" value="RCK_N"/>
</dbReference>
<keyword evidence="3" id="KW-0633">Potassium transport</keyword>
<evidence type="ECO:0000259" key="13">
    <source>
        <dbReference type="Pfam" id="PF00520"/>
    </source>
</evidence>
<feature type="domain" description="Ion transport" evidence="13">
    <location>
        <begin position="74"/>
        <end position="212"/>
    </location>
</feature>
<feature type="transmembrane region" description="Helical" evidence="12">
    <location>
        <begin position="249"/>
        <end position="270"/>
    </location>
</feature>
<keyword evidence="9 12" id="KW-0472">Membrane</keyword>
<dbReference type="AlphaFoldDB" id="A0A1Q9F1J4"/>
<dbReference type="PANTHER" id="PTHR10027:SF10">
    <property type="entry name" value="SLOWPOKE 2, ISOFORM D"/>
    <property type="match status" value="1"/>
</dbReference>
<feature type="transmembrane region" description="Helical" evidence="12">
    <location>
        <begin position="187"/>
        <end position="207"/>
    </location>
</feature>
<dbReference type="Pfam" id="PF03493">
    <property type="entry name" value="BK_channel_a"/>
    <property type="match status" value="1"/>
</dbReference>
<dbReference type="OrthoDB" id="413074at2759"/>
<keyword evidence="6" id="KW-0630">Potassium</keyword>
<keyword evidence="8" id="KW-0406">Ion transport</keyword>
<evidence type="ECO:0000256" key="5">
    <source>
        <dbReference type="ARBA" id="ARBA00022826"/>
    </source>
</evidence>
<sequence>MLLGREHGWLVEYAPLLILVGVVFVYYALMTALILCMRRIRRTKRTPLVITPRQRLLILLNRWQVLERIDVMQTVLSLVLCSLYVVETYGIDGNWFSMLERIVNAFFGVDYIFQFYISRNKLEFLYSLMAFVDVVTLAPFLVFNQVFSIDHDTSVVLRVVRITKLFRILRSFRFLRNRPEDVSREVAMLAFGLFCLIFTAAGFYQLVENDMKVLPEQASSVPFHEAFYFTTIEILGRPRIEPESPGGHLLLILVVTVAFIIIPWQAASILKALQRDPWARRTRYKRMSDAHIVIMGHIEFPVLNLLLYEAYHPDRGPARPCDIVILSPNEADHQVLDLLGHPAYTGHVQYIQGSSQVEKDLFRAKVHEAMAVLVLACKYPQDPQWEDTQVASIVLACKAFKNAQLHRQKTFEGRRRLRLLAQVLSAETRDRIVNMPGWDRLHDLCLVIGELTAAMVAGSALHRGLSTMVLNLVSHTTSHAYDTNTEQWFDLYHKGSRQEIYHCSITSKSGIHGLNLVEAAYHLYENHGILLIAVKRQSRGGAETPGSTFSKHRKHRLLLFPSGQDTILQDGDRVYVIAGSLPEAVVAIKRGRSPERPMLRPSAAGRSSKGEDSRETGQAATLVRKGDGEQHTWEEDSNPDFLSRLKARSEHWTMSGGLSTRLRSYWWKLRWPGEFYDAKDEQAGIGSFDLDSSPVKLHNMKLSKGFNFRELERIQSEETSAAASRTEEKFERVLSLHSQSFGRVASWPSERSFSPPVQHQRTNTKAMDIQALRLQRLASLLLDYGGDLRELEKDLASLGLRREFQPQSLEEPQEHMTKMLSSSFKDMGLQSAADYLNEIRGHIVIFGGDEKSIALTVQMLLVRDPVTEIVVLSMASHEERSPEIWQHISLDTVYFAKELVHNQKDLRGAHLERAKAVVILPKIDKDVAKAPVQGWELRRMVDSDTILTTNIIATRKFIPGDELRDVWTVTQMFQEGSLNRFFGMNPEAQGATSLFEDRWMASAPLNMSPLFAAGHIIATTTVDRFLMESFFNPDAMIIVERLFGLAGLTVGSKVHHGLGSPSLANQPCVFQMPATAKMISSCRSFGEAANMLISHSQPMLPLGIFRYPNGHRSSYSMLVSLEAAQELDFRSPYYGVSQSFVGDDQGDQMSNRLPFVITNPPKDLVLLPTDMLFVLGRPLPDEAVPSDQLGRDEVIMPIASEDEGEEVVSSL</sequence>
<evidence type="ECO:0000259" key="15">
    <source>
        <dbReference type="Pfam" id="PF22614"/>
    </source>
</evidence>
<proteinExistence type="predicted"/>
<gene>
    <name evidence="16" type="primary">slo</name>
    <name evidence="16" type="ORF">AK812_SmicGene2498</name>
</gene>
<evidence type="ECO:0000256" key="3">
    <source>
        <dbReference type="ARBA" id="ARBA00022538"/>
    </source>
</evidence>
<evidence type="ECO:0000256" key="9">
    <source>
        <dbReference type="ARBA" id="ARBA00023136"/>
    </source>
</evidence>
<dbReference type="InterPro" id="IPR003929">
    <property type="entry name" value="K_chnl_BK_asu"/>
</dbReference>
<evidence type="ECO:0000313" key="17">
    <source>
        <dbReference type="Proteomes" id="UP000186817"/>
    </source>
</evidence>
<dbReference type="Gene3D" id="3.40.50.720">
    <property type="entry name" value="NAD(P)-binding Rossmann-like Domain"/>
    <property type="match status" value="1"/>
</dbReference>
<evidence type="ECO:0000313" key="16">
    <source>
        <dbReference type="EMBL" id="OLQ13472.1"/>
    </source>
</evidence>
<comment type="caution">
    <text evidence="16">The sequence shown here is derived from an EMBL/GenBank/DDBJ whole genome shotgun (WGS) entry which is preliminary data.</text>
</comment>
<feature type="compositionally biased region" description="Basic and acidic residues" evidence="11">
    <location>
        <begin position="624"/>
        <end position="634"/>
    </location>
</feature>
<protein>
    <submittedName>
        <fullName evidence="16">Calcium-activated potassium channel slowpoke</fullName>
    </submittedName>
</protein>
<keyword evidence="17" id="KW-1185">Reference proteome</keyword>
<evidence type="ECO:0000256" key="1">
    <source>
        <dbReference type="ARBA" id="ARBA00004141"/>
    </source>
</evidence>